<feature type="domain" description="Aldehyde dehydrogenase" evidence="6">
    <location>
        <begin position="49"/>
        <end position="514"/>
    </location>
</feature>
<dbReference type="InterPro" id="IPR015590">
    <property type="entry name" value="Aldehyde_DH_dom"/>
</dbReference>
<dbReference type="Pfam" id="PF00171">
    <property type="entry name" value="Aldedh"/>
    <property type="match status" value="1"/>
</dbReference>
<comment type="pathway">
    <text evidence="1">Amino-acid degradation; L-proline degradation into L-glutamate; L-glutamate from L-proline: step 2/2.</text>
</comment>
<evidence type="ECO:0000313" key="8">
    <source>
        <dbReference type="Proteomes" id="UP001042704"/>
    </source>
</evidence>
<reference evidence="7" key="2">
    <citation type="submission" date="2019-02" db="EMBL/GenBank/DDBJ databases">
        <authorList>
            <person name="Chen S.-C."/>
            <person name="Chien H.-H."/>
            <person name="Lai M.-C."/>
        </authorList>
    </citation>
    <scope>NUCLEOTIDE SEQUENCE</scope>
    <source>
        <strain evidence="7">N2F9704</strain>
    </source>
</reference>
<dbReference type="PANTHER" id="PTHR42862:SF1">
    <property type="entry name" value="DELTA-1-PYRROLINE-5-CARBOXYLATE DEHYDROGENASE 2, ISOFORM A-RELATED"/>
    <property type="match status" value="1"/>
</dbReference>
<gene>
    <name evidence="7" type="ORF">RJ40_01450</name>
</gene>
<accession>A0A8A3S3N2</accession>
<dbReference type="GO" id="GO:0003842">
    <property type="term" value="F:L-glutamate gamma-semialdehyde dehydrogenase activity"/>
    <property type="evidence" value="ECO:0007669"/>
    <property type="project" value="UniProtKB-EC"/>
</dbReference>
<sequence length="524" mass="56177">MKMRKVTYVSLESDEGMHASYEAALSDLESRLGHRHPLFIGGKQFTTTREFAVRSPVDQEVITGHFQQAGEEEAKAAVEVAKDAYPAWSRTDPAERVAAMRATAKVLDREVYSLAALITMEAGKTRSEAVAEVGEAVDMIRYHCDLYERADGFVVPMRPETPGATNRSVMRPHGVWAVISPFNFPLDLAAGMASAALLTGNTVVLKPASKTPLSGIRLYEAFVEGGVPDGAVNLLTGPGHPFGEVVTAHPAVDGIAFTGSREVGMWLMRTFLARQAYPKPVVAEMGSKNPCIVTGTADLEKAVEGVTRAAFGYGGQKCSATSRVYVQREVAEEFAGMLIRRAGECAVGDPRERGAFMGPLISARAKQTFEEAVARCRQDGGRVLAGGMTLEEGALARGFYVQPTVVAGLPESHPLMKHELFVPFLCVQPVASLDEAIHLSNETGYGLTAGIFAEDPGEVRSFFDGIRFGVCYANRRGGATTGAWPGVQPFGGWKASGSMGKGVGGPYYLLSFLREQAQSSRNGL</sequence>
<evidence type="ECO:0000313" key="7">
    <source>
        <dbReference type="EMBL" id="QSZ66256.1"/>
    </source>
</evidence>
<keyword evidence="4" id="KW-0520">NAD</keyword>
<keyword evidence="8" id="KW-1185">Reference proteome</keyword>
<organism evidence="7 8">
    <name type="scientific">Methanofollis aquaemaris</name>
    <dbReference type="NCBI Taxonomy" id="126734"/>
    <lineage>
        <taxon>Archaea</taxon>
        <taxon>Methanobacteriati</taxon>
        <taxon>Methanobacteriota</taxon>
        <taxon>Stenosarchaea group</taxon>
        <taxon>Methanomicrobia</taxon>
        <taxon>Methanomicrobiales</taxon>
        <taxon>Methanomicrobiaceae</taxon>
        <taxon>Methanofollis</taxon>
    </lineage>
</organism>
<dbReference type="Gene3D" id="3.40.605.10">
    <property type="entry name" value="Aldehyde Dehydrogenase, Chain A, domain 1"/>
    <property type="match status" value="1"/>
</dbReference>
<keyword evidence="3" id="KW-0560">Oxidoreductase</keyword>
<dbReference type="InterPro" id="IPR016161">
    <property type="entry name" value="Ald_DH/histidinol_DH"/>
</dbReference>
<dbReference type="GO" id="GO:0010133">
    <property type="term" value="P:L-proline catabolic process to L-glutamate"/>
    <property type="evidence" value="ECO:0007669"/>
    <property type="project" value="TreeGrafter"/>
</dbReference>
<evidence type="ECO:0000259" key="6">
    <source>
        <dbReference type="Pfam" id="PF00171"/>
    </source>
</evidence>
<dbReference type="KEGG" id="maqe:RJ40_01450"/>
<comment type="catalytic activity">
    <reaction evidence="5">
        <text>L-glutamate 5-semialdehyde + NAD(+) + H2O = L-glutamate + NADH + 2 H(+)</text>
        <dbReference type="Rhea" id="RHEA:30235"/>
        <dbReference type="ChEBI" id="CHEBI:15377"/>
        <dbReference type="ChEBI" id="CHEBI:15378"/>
        <dbReference type="ChEBI" id="CHEBI:29985"/>
        <dbReference type="ChEBI" id="CHEBI:57540"/>
        <dbReference type="ChEBI" id="CHEBI:57945"/>
        <dbReference type="ChEBI" id="CHEBI:58066"/>
        <dbReference type="EC" id="1.2.1.88"/>
    </reaction>
</comment>
<dbReference type="PANTHER" id="PTHR42862">
    <property type="entry name" value="DELTA-1-PYRROLINE-5-CARBOXYLATE DEHYDROGENASE 1, ISOFORM A-RELATED"/>
    <property type="match status" value="1"/>
</dbReference>
<dbReference type="InterPro" id="IPR050485">
    <property type="entry name" value="Proline_metab_enzyme"/>
</dbReference>
<dbReference type="Gene3D" id="3.40.309.10">
    <property type="entry name" value="Aldehyde Dehydrogenase, Chain A, domain 2"/>
    <property type="match status" value="1"/>
</dbReference>
<evidence type="ECO:0000256" key="3">
    <source>
        <dbReference type="ARBA" id="ARBA00023002"/>
    </source>
</evidence>
<dbReference type="PROSITE" id="PS00070">
    <property type="entry name" value="ALDEHYDE_DEHYDR_CYS"/>
    <property type="match status" value="1"/>
</dbReference>
<dbReference type="AlphaFoldDB" id="A0A8A3S3N2"/>
<protein>
    <recommendedName>
        <fullName evidence="2">L-glutamate gamma-semialdehyde dehydrogenase</fullName>
        <ecNumber evidence="2">1.2.1.88</ecNumber>
    </recommendedName>
</protein>
<evidence type="ECO:0000256" key="1">
    <source>
        <dbReference type="ARBA" id="ARBA00004786"/>
    </source>
</evidence>
<dbReference type="GO" id="GO:0009898">
    <property type="term" value="C:cytoplasmic side of plasma membrane"/>
    <property type="evidence" value="ECO:0007669"/>
    <property type="project" value="TreeGrafter"/>
</dbReference>
<name>A0A8A3S3N2_9EURY</name>
<dbReference type="EMBL" id="CP036172">
    <property type="protein sequence ID" value="QSZ66256.1"/>
    <property type="molecule type" value="Genomic_DNA"/>
</dbReference>
<dbReference type="Proteomes" id="UP001042704">
    <property type="component" value="Chromosome"/>
</dbReference>
<dbReference type="GeneID" id="76422980"/>
<proteinExistence type="predicted"/>
<reference evidence="7" key="1">
    <citation type="journal article" date="2001" name="Int. J. Syst. Evol. Microbiol.">
        <title>Methanofollis aquaemaris sp. nov., a methanogen isolated from an aquaculture fish pond.</title>
        <authorList>
            <person name="Lai M.C."/>
            <person name="Chen S.C."/>
        </authorList>
    </citation>
    <scope>NUCLEOTIDE SEQUENCE</scope>
    <source>
        <strain evidence="7">N2F9704</strain>
    </source>
</reference>
<dbReference type="EC" id="1.2.1.88" evidence="2"/>
<dbReference type="InterPro" id="IPR016160">
    <property type="entry name" value="Ald_DH_CS_CYS"/>
</dbReference>
<evidence type="ECO:0000256" key="2">
    <source>
        <dbReference type="ARBA" id="ARBA00012884"/>
    </source>
</evidence>
<evidence type="ECO:0000256" key="4">
    <source>
        <dbReference type="ARBA" id="ARBA00023027"/>
    </source>
</evidence>
<dbReference type="RefSeq" id="WP_265581577.1">
    <property type="nucleotide sequence ID" value="NZ_CP036172.1"/>
</dbReference>
<dbReference type="InterPro" id="IPR016162">
    <property type="entry name" value="Ald_DH_N"/>
</dbReference>
<evidence type="ECO:0000256" key="5">
    <source>
        <dbReference type="ARBA" id="ARBA00048142"/>
    </source>
</evidence>
<dbReference type="InterPro" id="IPR016163">
    <property type="entry name" value="Ald_DH_C"/>
</dbReference>
<dbReference type="SUPFAM" id="SSF53720">
    <property type="entry name" value="ALDH-like"/>
    <property type="match status" value="1"/>
</dbReference>